<dbReference type="SMART" id="SM00698">
    <property type="entry name" value="MORN"/>
    <property type="match status" value="4"/>
</dbReference>
<feature type="non-terminal residue" evidence="2">
    <location>
        <position position="189"/>
    </location>
</feature>
<gene>
    <name evidence="2" type="ORF">OBRU01_05054</name>
</gene>
<dbReference type="STRING" id="104452.A0A0L7LNJ4"/>
<dbReference type="Pfam" id="PF02493">
    <property type="entry name" value="MORN"/>
    <property type="match status" value="6"/>
</dbReference>
<sequence length="189" mass="21888">MRNGKGLYVFKNGARYDGEWRRAMKYGVGKMLYPDGSWYEGDWRHDLKQGFGAYYYPNGDIYEGAWFKGRRHGLGTYFFAEFQLKFMGTWLEGVIVGPGQIIYPRARYHGSWIKGKPKGPEFLPPEAVPLPVHDSLPSLTDESIVTDIMHFEPPCVEAEHEGGDDNDSWLMHRQQFLEETQKEQKEAEE</sequence>
<feature type="non-terminal residue" evidence="2">
    <location>
        <position position="1"/>
    </location>
</feature>
<dbReference type="AlphaFoldDB" id="A0A0L7LNJ4"/>
<organism evidence="2 3">
    <name type="scientific">Operophtera brumata</name>
    <name type="common">Winter moth</name>
    <name type="synonym">Phalaena brumata</name>
    <dbReference type="NCBI Taxonomy" id="104452"/>
    <lineage>
        <taxon>Eukaryota</taxon>
        <taxon>Metazoa</taxon>
        <taxon>Ecdysozoa</taxon>
        <taxon>Arthropoda</taxon>
        <taxon>Hexapoda</taxon>
        <taxon>Insecta</taxon>
        <taxon>Pterygota</taxon>
        <taxon>Neoptera</taxon>
        <taxon>Endopterygota</taxon>
        <taxon>Lepidoptera</taxon>
        <taxon>Glossata</taxon>
        <taxon>Ditrysia</taxon>
        <taxon>Geometroidea</taxon>
        <taxon>Geometridae</taxon>
        <taxon>Larentiinae</taxon>
        <taxon>Operophtera</taxon>
    </lineage>
</organism>
<accession>A0A0L7LNJ4</accession>
<dbReference type="SUPFAM" id="SSF82185">
    <property type="entry name" value="Histone H3 K4-specific methyltransferase SET7/9 N-terminal domain"/>
    <property type="match status" value="1"/>
</dbReference>
<dbReference type="PANTHER" id="PTHR43215">
    <property type="entry name" value="RADIAL SPOKE HEAD 1 HOMOLOG"/>
    <property type="match status" value="1"/>
</dbReference>
<dbReference type="Gene3D" id="2.20.110.10">
    <property type="entry name" value="Histone H3 K4-specific methyltransferase SET7/9 N-terminal domain"/>
    <property type="match status" value="2"/>
</dbReference>
<name>A0A0L7LNJ4_OPEBR</name>
<evidence type="ECO:0000313" key="2">
    <source>
        <dbReference type="EMBL" id="KOB76929.1"/>
    </source>
</evidence>
<reference evidence="2 3" key="1">
    <citation type="journal article" date="2015" name="Genome Biol. Evol.">
        <title>The genome of winter moth (Operophtera brumata) provides a genomic perspective on sexual dimorphism and phenology.</title>
        <authorList>
            <person name="Derks M.F."/>
            <person name="Smit S."/>
            <person name="Salis L."/>
            <person name="Schijlen E."/>
            <person name="Bossers A."/>
            <person name="Mateman C."/>
            <person name="Pijl A.S."/>
            <person name="de Ridder D."/>
            <person name="Groenen M.A."/>
            <person name="Visser M.E."/>
            <person name="Megens H.J."/>
        </authorList>
    </citation>
    <scope>NUCLEOTIDE SEQUENCE [LARGE SCALE GENOMIC DNA]</scope>
    <source>
        <strain evidence="2">WM2013NL</strain>
        <tissue evidence="2">Head and thorax</tissue>
    </source>
</reference>
<dbReference type="EMBL" id="JTDY01000493">
    <property type="protein sequence ID" value="KOB76929.1"/>
    <property type="molecule type" value="Genomic_DNA"/>
</dbReference>
<dbReference type="PANTHER" id="PTHR43215:SF14">
    <property type="entry name" value="RADIAL SPOKE HEAD 1 HOMOLOG"/>
    <property type="match status" value="1"/>
</dbReference>
<dbReference type="InterPro" id="IPR003409">
    <property type="entry name" value="MORN"/>
</dbReference>
<dbReference type="GO" id="GO:0007286">
    <property type="term" value="P:spermatid development"/>
    <property type="evidence" value="ECO:0007669"/>
    <property type="project" value="TreeGrafter"/>
</dbReference>
<keyword evidence="3" id="KW-1185">Reference proteome</keyword>
<evidence type="ECO:0000256" key="1">
    <source>
        <dbReference type="ARBA" id="ARBA00022737"/>
    </source>
</evidence>
<dbReference type="GO" id="GO:0035082">
    <property type="term" value="P:axoneme assembly"/>
    <property type="evidence" value="ECO:0007669"/>
    <property type="project" value="TreeGrafter"/>
</dbReference>
<keyword evidence="1" id="KW-0677">Repeat</keyword>
<dbReference type="GO" id="GO:0031514">
    <property type="term" value="C:motile cilium"/>
    <property type="evidence" value="ECO:0007669"/>
    <property type="project" value="TreeGrafter"/>
</dbReference>
<comment type="caution">
    <text evidence="2">The sequence shown here is derived from an EMBL/GenBank/DDBJ whole genome shotgun (WGS) entry which is preliminary data.</text>
</comment>
<evidence type="ECO:0000313" key="3">
    <source>
        <dbReference type="Proteomes" id="UP000037510"/>
    </source>
</evidence>
<protein>
    <submittedName>
        <fullName evidence="2">Putative testis-specific protein A2</fullName>
    </submittedName>
</protein>
<dbReference type="FunFam" id="2.20.110.10:FF:000002">
    <property type="entry name" value="Phosphatidylinositol 4-phosphate 5-kinase 8"/>
    <property type="match status" value="1"/>
</dbReference>
<dbReference type="GO" id="GO:0005634">
    <property type="term" value="C:nucleus"/>
    <property type="evidence" value="ECO:0007669"/>
    <property type="project" value="TreeGrafter"/>
</dbReference>
<dbReference type="Proteomes" id="UP000037510">
    <property type="component" value="Unassembled WGS sequence"/>
</dbReference>
<proteinExistence type="predicted"/>